<evidence type="ECO:0000256" key="8">
    <source>
        <dbReference type="ARBA" id="ARBA00023125"/>
    </source>
</evidence>
<dbReference type="InterPro" id="IPR050548">
    <property type="entry name" value="PcG_chromatin_remod_factors"/>
</dbReference>
<dbReference type="PROSITE" id="PS51802">
    <property type="entry name" value="ZF_CCHHC"/>
    <property type="match status" value="1"/>
</dbReference>
<dbReference type="Pfam" id="PF02820">
    <property type="entry name" value="MBT"/>
    <property type="match status" value="3"/>
</dbReference>
<evidence type="ECO:0000256" key="5">
    <source>
        <dbReference type="ARBA" id="ARBA00022833"/>
    </source>
</evidence>
<feature type="compositionally biased region" description="Low complexity" evidence="12">
    <location>
        <begin position="753"/>
        <end position="773"/>
    </location>
</feature>
<evidence type="ECO:0000256" key="10">
    <source>
        <dbReference type="ARBA" id="ARBA00023242"/>
    </source>
</evidence>
<keyword evidence="6" id="KW-0156">Chromatin regulator</keyword>
<evidence type="ECO:0000259" key="14">
    <source>
        <dbReference type="PROSITE" id="PS51253"/>
    </source>
</evidence>
<feature type="region of interest" description="Disordered" evidence="12">
    <location>
        <begin position="753"/>
        <end position="865"/>
    </location>
</feature>
<protein>
    <submittedName>
        <fullName evidence="15">Lethal(3)malignant brain tumor 3</fullName>
    </submittedName>
</protein>
<evidence type="ECO:0000256" key="3">
    <source>
        <dbReference type="ARBA" id="ARBA00022737"/>
    </source>
</evidence>
<evidence type="ECO:0000256" key="7">
    <source>
        <dbReference type="ARBA" id="ARBA00023015"/>
    </source>
</evidence>
<keyword evidence="9" id="KW-0804">Transcription</keyword>
<dbReference type="PROSITE" id="PS50105">
    <property type="entry name" value="SAM_DOMAIN"/>
    <property type="match status" value="1"/>
</dbReference>
<organism evidence="15 16">
    <name type="scientific">Fasciola hepatica</name>
    <name type="common">Liver fluke</name>
    <dbReference type="NCBI Taxonomy" id="6192"/>
    <lineage>
        <taxon>Eukaryota</taxon>
        <taxon>Metazoa</taxon>
        <taxon>Spiralia</taxon>
        <taxon>Lophotrochozoa</taxon>
        <taxon>Platyhelminthes</taxon>
        <taxon>Trematoda</taxon>
        <taxon>Digenea</taxon>
        <taxon>Plagiorchiida</taxon>
        <taxon>Echinostomata</taxon>
        <taxon>Echinostomatoidea</taxon>
        <taxon>Fasciolidae</taxon>
        <taxon>Fasciola</taxon>
    </lineage>
</organism>
<keyword evidence="3" id="KW-0677">Repeat</keyword>
<dbReference type="GO" id="GO:0008270">
    <property type="term" value="F:zinc ion binding"/>
    <property type="evidence" value="ECO:0007669"/>
    <property type="project" value="UniProtKB-KW"/>
</dbReference>
<dbReference type="InterPro" id="IPR006600">
    <property type="entry name" value="HTH_CenpB_DNA-bd_dom"/>
</dbReference>
<dbReference type="PANTHER" id="PTHR12247:SF131">
    <property type="entry name" value="LD05287P"/>
    <property type="match status" value="1"/>
</dbReference>
<keyword evidence="8" id="KW-0238">DNA-binding</keyword>
<evidence type="ECO:0000259" key="13">
    <source>
        <dbReference type="PROSITE" id="PS50105"/>
    </source>
</evidence>
<dbReference type="Pfam" id="PF01530">
    <property type="entry name" value="zf-C2HC"/>
    <property type="match status" value="1"/>
</dbReference>
<dbReference type="SUPFAM" id="SSF63748">
    <property type="entry name" value="Tudor/PWWP/MBT"/>
    <property type="match status" value="3"/>
</dbReference>
<feature type="repeat" description="MBT" evidence="11">
    <location>
        <begin position="498"/>
        <end position="600"/>
    </location>
</feature>
<keyword evidence="5" id="KW-0862">Zinc</keyword>
<feature type="domain" description="SAM" evidence="13">
    <location>
        <begin position="1352"/>
        <end position="1416"/>
    </location>
</feature>
<dbReference type="GO" id="GO:0003677">
    <property type="term" value="F:DNA binding"/>
    <property type="evidence" value="ECO:0007669"/>
    <property type="project" value="UniProtKB-KW"/>
</dbReference>
<dbReference type="Proteomes" id="UP000230066">
    <property type="component" value="Unassembled WGS sequence"/>
</dbReference>
<feature type="repeat" description="MBT" evidence="11">
    <location>
        <begin position="261"/>
        <end position="374"/>
    </location>
</feature>
<dbReference type="SUPFAM" id="SSF47769">
    <property type="entry name" value="SAM/Pointed domain"/>
    <property type="match status" value="1"/>
</dbReference>
<keyword evidence="4" id="KW-0863">Zinc-finger</keyword>
<keyword evidence="2" id="KW-0479">Metal-binding</keyword>
<feature type="compositionally biased region" description="Low complexity" evidence="12">
    <location>
        <begin position="1187"/>
        <end position="1201"/>
    </location>
</feature>
<dbReference type="InterPro" id="IPR001660">
    <property type="entry name" value="SAM"/>
</dbReference>
<reference evidence="15" key="1">
    <citation type="submission" date="2019-03" db="EMBL/GenBank/DDBJ databases">
        <title>Improved annotation for the trematode Fasciola hepatica.</title>
        <authorList>
            <person name="Choi Y.-J."/>
            <person name="Martin J."/>
            <person name="Mitreva M."/>
        </authorList>
    </citation>
    <scope>NUCLEOTIDE SEQUENCE [LARGE SCALE GENOMIC DNA]</scope>
</reference>
<keyword evidence="16" id="KW-1185">Reference proteome</keyword>
<dbReference type="GO" id="GO:0005634">
    <property type="term" value="C:nucleus"/>
    <property type="evidence" value="ECO:0007669"/>
    <property type="project" value="UniProtKB-SubCell"/>
</dbReference>
<name>A0A4E0RSD1_FASHE</name>
<dbReference type="EMBL" id="JXXN02000002">
    <property type="protein sequence ID" value="THD29134.1"/>
    <property type="molecule type" value="Genomic_DNA"/>
</dbReference>
<dbReference type="SUPFAM" id="SSF103637">
    <property type="entry name" value="CCHHC domain"/>
    <property type="match status" value="1"/>
</dbReference>
<evidence type="ECO:0000256" key="9">
    <source>
        <dbReference type="ARBA" id="ARBA00023163"/>
    </source>
</evidence>
<dbReference type="InterPro" id="IPR002515">
    <property type="entry name" value="Znf_C2H2C"/>
</dbReference>
<dbReference type="Gene3D" id="1.10.150.50">
    <property type="entry name" value="Transcription Factor, Ets-1"/>
    <property type="match status" value="1"/>
</dbReference>
<dbReference type="Pfam" id="PF03221">
    <property type="entry name" value="HTH_Tnp_Tc5"/>
    <property type="match status" value="1"/>
</dbReference>
<dbReference type="InterPro" id="IPR036060">
    <property type="entry name" value="Znf_C2H2C_sf"/>
</dbReference>
<evidence type="ECO:0000256" key="6">
    <source>
        <dbReference type="ARBA" id="ARBA00022853"/>
    </source>
</evidence>
<feature type="domain" description="HTH CENPB-type" evidence="14">
    <location>
        <begin position="66"/>
        <end position="138"/>
    </location>
</feature>
<evidence type="ECO:0000256" key="12">
    <source>
        <dbReference type="SAM" id="MobiDB-lite"/>
    </source>
</evidence>
<dbReference type="Pfam" id="PF00536">
    <property type="entry name" value="SAM_1"/>
    <property type="match status" value="1"/>
</dbReference>
<dbReference type="InterPro" id="IPR013761">
    <property type="entry name" value="SAM/pointed_sf"/>
</dbReference>
<keyword evidence="10" id="KW-0539">Nucleus</keyword>
<dbReference type="GO" id="GO:0042393">
    <property type="term" value="F:histone binding"/>
    <property type="evidence" value="ECO:0007669"/>
    <property type="project" value="TreeGrafter"/>
</dbReference>
<dbReference type="Gene3D" id="1.10.10.60">
    <property type="entry name" value="Homeodomain-like"/>
    <property type="match status" value="1"/>
</dbReference>
<keyword evidence="7" id="KW-0805">Transcription regulation</keyword>
<feature type="compositionally biased region" description="Basic and acidic residues" evidence="12">
    <location>
        <begin position="838"/>
        <end position="859"/>
    </location>
</feature>
<accession>A0A4E0RSD1</accession>
<sequence>MMKYCARKAHNRLSSECRVKVLEALSSGLSVQAVAEHFHISSATVIRIVNRNGAVNARISLPQSYSKQRTRKLKWPQLDDALLRWCGATLTEGVEINTVLLRDQAISLAQQLGLTGFSRYASSWICQWNQKHGVVRNPVNLMLSSRMKKRRRNLPLRRWRTMAISRTAAASELNDRNPNGLGNRFKETTNGIYGKKRVSDTLCVGDRAHFSHGSCDSLLVNGKVTGSGRPRKQRILDTDSLSCTNSRLSHLPTPIPRCIPFEWTSYLKELGVSALNTSFFFHVPLEIQKECKLGRLGSRTLSDVLFKPDQYLEGVDPHHESLFCALKVAEVVGRRVRLRFVGYPEKYDFWTTVDSPFLFPVGWCAHNHRQLQPPKSHIERNSSEFDWDSFLSGDNCSTVPSTAFRSSWDAPLDSPASHDFRIGWKLEAVDKRNPSSVCVATINDCIGDYVLIHFDGWDCGFDQWAHISSKLLHPVGYCEEQELVLSIPSDWSTKPSGFTWKQYLKETNTKAVPNEAFFKAATVTTNVNSVVEVGQRLEAVDRRCPQLIRVANVISIGPPGFFTIGYDGWPEKFNVCLETSCADLFPVGYCQATEHPLQPPPGYDLDEFNALPGDAQSNSSASSLSGGGGSNSTQTASCPTTGCKGLGHAKGPRHTTHQRLSGCPYSDVNLKRDLIRAHDRLTSSNIVPATPDSTSPTTQMPKLEQQTDALIIPDDLTIGRRRVSPDSSVRNDAFLSRRAPSPVHAIAISPGLAASSCPSSSSCSSASTLTTTSFKPSVEPESPVLKSSSASPTPSHSPTPAPSCSGSVSTDAPPDNLLPTAVHTSERLKTKTTPLDLSVDREKQRILHDNPPDLQEAPHESGTYSDVPTDCFKPCNPEITPPALFPDVSQQNNIPGTYEVSNGNEVVHPGFVSDSLPTRKVPVTDTYQMDVDPRLDNSASVIQDRKFCPPRLNQSTFVTNVGASGTAISPHDYARHHQIPQQQTQSMSATMVGIPIKRKRGRPRKYATVHVLHSTQNHTRAIQPFSPPFTTPATVTGSQPASVNSLTAPNSYPYSTLLLGQSQAAPMTQSAPMPPTLTCYAPLTVSTPTQPTGMIFNSTTNITNNSCQPGNPIVISSEALHVPQNHNFKEHSAILTRPLSPMTVSVVEANGSTSAGNAAPVVLSPHSTSTEPAVHQRSTDSNQPMHTSTVSPTMASTSSTPTLPTGIYPPLEFCSARHTLNGIFPYVNGLVPPQAAIPSPKLPDPSIPSSVLGWCTDSLSLNGSYQLTLAAQSNTSVLVPPFSDLPVRRFSFPNSTDASGLRQISHSSVGEPTNPKVMKLGCDFDLMDRLLPQANAALRAARVAGLPGPHSWNTNMVGNFVSTLPGCKQFADKFVENEIDGAALLCLEQHDLMQILGMKLGPAVKVFSAIQTLRRSLMATPLTELGLEYPGAMKAASSCFSVMHENHAELNIQSTNTSATLGDQKPIEPIVEGTHFSVSNQP</sequence>
<dbReference type="PROSITE" id="PS51253">
    <property type="entry name" value="HTH_CENPB"/>
    <property type="match status" value="1"/>
</dbReference>
<dbReference type="SMART" id="SM00454">
    <property type="entry name" value="SAM"/>
    <property type="match status" value="1"/>
</dbReference>
<dbReference type="InterPro" id="IPR009057">
    <property type="entry name" value="Homeodomain-like_sf"/>
</dbReference>
<dbReference type="PROSITE" id="PS51079">
    <property type="entry name" value="MBT"/>
    <property type="match status" value="3"/>
</dbReference>
<comment type="caution">
    <text evidence="15">The sequence shown here is derived from an EMBL/GenBank/DDBJ whole genome shotgun (WGS) entry which is preliminary data.</text>
</comment>
<feature type="repeat" description="MBT" evidence="11">
    <location>
        <begin position="385"/>
        <end position="488"/>
    </location>
</feature>
<evidence type="ECO:0000256" key="4">
    <source>
        <dbReference type="ARBA" id="ARBA00022771"/>
    </source>
</evidence>
<gene>
    <name evidence="15" type="ORF">D915_000013</name>
</gene>
<dbReference type="CDD" id="cd20102">
    <property type="entry name" value="MBT_L3MBTL1-like_rpt2"/>
    <property type="match status" value="1"/>
</dbReference>
<dbReference type="InterPro" id="IPR004092">
    <property type="entry name" value="Mbt"/>
</dbReference>
<dbReference type="Gene3D" id="2.30.30.140">
    <property type="match status" value="3"/>
</dbReference>
<dbReference type="SUPFAM" id="SSF46689">
    <property type="entry name" value="Homeodomain-like"/>
    <property type="match status" value="1"/>
</dbReference>
<dbReference type="GO" id="GO:0045892">
    <property type="term" value="P:negative regulation of DNA-templated transcription"/>
    <property type="evidence" value="ECO:0007669"/>
    <property type="project" value="TreeGrafter"/>
</dbReference>
<proteinExistence type="predicted"/>
<dbReference type="PANTHER" id="PTHR12247">
    <property type="entry name" value="POLYCOMB GROUP PROTEIN"/>
    <property type="match status" value="1"/>
</dbReference>
<dbReference type="GO" id="GO:0003682">
    <property type="term" value="F:chromatin binding"/>
    <property type="evidence" value="ECO:0007669"/>
    <property type="project" value="TreeGrafter"/>
</dbReference>
<comment type="subcellular location">
    <subcellularLocation>
        <location evidence="1">Nucleus</location>
    </subcellularLocation>
</comment>
<dbReference type="GO" id="GO:0006325">
    <property type="term" value="P:chromatin organization"/>
    <property type="evidence" value="ECO:0007669"/>
    <property type="project" value="UniProtKB-KW"/>
</dbReference>
<evidence type="ECO:0000313" key="16">
    <source>
        <dbReference type="Proteomes" id="UP000230066"/>
    </source>
</evidence>
<evidence type="ECO:0000256" key="2">
    <source>
        <dbReference type="ARBA" id="ARBA00022723"/>
    </source>
</evidence>
<dbReference type="SMART" id="SM00561">
    <property type="entry name" value="MBT"/>
    <property type="match status" value="3"/>
</dbReference>
<evidence type="ECO:0000313" key="15">
    <source>
        <dbReference type="EMBL" id="THD29134.1"/>
    </source>
</evidence>
<feature type="region of interest" description="Disordered" evidence="12">
    <location>
        <begin position="1165"/>
        <end position="1201"/>
    </location>
</feature>
<evidence type="ECO:0000256" key="1">
    <source>
        <dbReference type="ARBA" id="ARBA00004123"/>
    </source>
</evidence>
<dbReference type="Gene3D" id="4.10.320.30">
    <property type="match status" value="1"/>
</dbReference>
<feature type="region of interest" description="Disordered" evidence="12">
    <location>
        <begin position="601"/>
        <end position="637"/>
    </location>
</feature>
<evidence type="ECO:0000256" key="11">
    <source>
        <dbReference type="PROSITE-ProRule" id="PRU00459"/>
    </source>
</evidence>